<sequence>MLKVLIVDDEIKVCRLIQCLVDWEALGLELIGFAQDGLTALDYVKQYSPDIVITDIRMPNYDGLDLIKNSLEINKNIHFIIISGYSQFDYAQKAIKFGVDDYLLKPVKKKELLQTLQKLITKHQALKDNLSEKEEMKKQLTFTEKKLKRNFLSELLEKSTITADSSNPDEINKHYHCNFVRGNIQLLMIQPVIKGSNTDSRVYEFVLSKIRDTVAEDLSLFSEVISIVRSDYVYCLINGTNEEFSRLRKQLKKFRTTILELKDVIGDFRLFIALSSEKTDLSGINDCKREVRIANLNKLISGADLLEYTNIKPAAVRSEQIVDGKFRKEFLFNIETLNHIQQKILFDKLKSDIKSVGNLTGQLVFDVYKDLIDLFKFSIRTYGIIIKNENLLETLMYDFFMYCSVDEVFDTLLQRIDESLDTWTAEKKLENSKPIRLAKQFINENYNQALTLEIIGDKIGFNPTYFSSVFKKETGMNFVDYITEIRVQNAKQILVDTDKSIIDISTQVGFNDIKYFTKKFKKSTGLSPTEYRKLYS</sequence>
<dbReference type="GO" id="GO:0000160">
    <property type="term" value="P:phosphorelay signal transduction system"/>
    <property type="evidence" value="ECO:0007669"/>
    <property type="project" value="UniProtKB-KW"/>
</dbReference>
<dbReference type="PROSITE" id="PS50110">
    <property type="entry name" value="RESPONSE_REGULATORY"/>
    <property type="match status" value="1"/>
</dbReference>
<evidence type="ECO:0000313" key="15">
    <source>
        <dbReference type="Proteomes" id="UP000014155"/>
    </source>
</evidence>
<dbReference type="SMART" id="SM00448">
    <property type="entry name" value="REC"/>
    <property type="match status" value="1"/>
</dbReference>
<keyword evidence="4 10" id="KW-0597">Phosphoprotein</keyword>
<keyword evidence="7" id="KW-0238">DNA-binding</keyword>
<dbReference type="SUPFAM" id="SSF46689">
    <property type="entry name" value="Homeodomain-like"/>
    <property type="match status" value="2"/>
</dbReference>
<organism evidence="14 15">
    <name type="scientific">Ruminiclostridium cellobioparum subsp. termitidis CT1112</name>
    <dbReference type="NCBI Taxonomy" id="1195236"/>
    <lineage>
        <taxon>Bacteria</taxon>
        <taxon>Bacillati</taxon>
        <taxon>Bacillota</taxon>
        <taxon>Clostridia</taxon>
        <taxon>Eubacteriales</taxon>
        <taxon>Oscillospiraceae</taxon>
        <taxon>Ruminiclostridium</taxon>
    </lineage>
</organism>
<dbReference type="InterPro" id="IPR018060">
    <property type="entry name" value="HTH_AraC"/>
</dbReference>
<keyword evidence="6" id="KW-0805">Transcription regulation</keyword>
<dbReference type="InterPro" id="IPR009057">
    <property type="entry name" value="Homeodomain-like_sf"/>
</dbReference>
<dbReference type="STRING" id="1195236.CTER_4128"/>
<name>S0FIV7_RUMCE</name>
<dbReference type="InterPro" id="IPR001789">
    <property type="entry name" value="Sig_transdc_resp-reg_receiver"/>
</dbReference>
<dbReference type="InterPro" id="IPR018062">
    <property type="entry name" value="HTH_AraC-typ_CS"/>
</dbReference>
<dbReference type="Gene3D" id="1.10.10.60">
    <property type="entry name" value="Homeodomain-like"/>
    <property type="match status" value="2"/>
</dbReference>
<feature type="coiled-coil region" evidence="11">
    <location>
        <begin position="109"/>
        <end position="146"/>
    </location>
</feature>
<accession>S0FIV7</accession>
<dbReference type="Pfam" id="PF00072">
    <property type="entry name" value="Response_reg"/>
    <property type="match status" value="1"/>
</dbReference>
<feature type="domain" description="HTH araC/xylS-type" evidence="12">
    <location>
        <begin position="436"/>
        <end position="534"/>
    </location>
</feature>
<dbReference type="SUPFAM" id="SSF52172">
    <property type="entry name" value="CheY-like"/>
    <property type="match status" value="1"/>
</dbReference>
<dbReference type="PRINTS" id="PR00032">
    <property type="entry name" value="HTHARAC"/>
</dbReference>
<evidence type="ECO:0000256" key="1">
    <source>
        <dbReference type="ARBA" id="ARBA00004496"/>
    </source>
</evidence>
<dbReference type="eggNOG" id="COG2207">
    <property type="taxonomic scope" value="Bacteria"/>
</dbReference>
<comment type="subcellular location">
    <subcellularLocation>
        <location evidence="1">Cytoplasm</location>
    </subcellularLocation>
</comment>
<dbReference type="CDD" id="cd17536">
    <property type="entry name" value="REC_YesN-like"/>
    <property type="match status" value="1"/>
</dbReference>
<evidence type="ECO:0000256" key="4">
    <source>
        <dbReference type="ARBA" id="ARBA00022553"/>
    </source>
</evidence>
<keyword evidence="3" id="KW-0963">Cytoplasm</keyword>
<evidence type="ECO:0000256" key="8">
    <source>
        <dbReference type="ARBA" id="ARBA00023163"/>
    </source>
</evidence>
<keyword evidence="5" id="KW-0902">Two-component regulatory system</keyword>
<reference evidence="14 15" key="1">
    <citation type="journal article" date="2013" name="Genome Announc.">
        <title>Draft Genome Sequence of the Cellulolytic, Mesophilic, Anaerobic Bacterium Clostridium termitidis Strain CT1112 (DSM 5398).</title>
        <authorList>
            <person name="Lal S."/>
            <person name="Ramachandran U."/>
            <person name="Zhang X."/>
            <person name="Munir R."/>
            <person name="Sparling R."/>
            <person name="Levin D.B."/>
        </authorList>
    </citation>
    <scope>NUCLEOTIDE SEQUENCE [LARGE SCALE GENOMIC DNA]</scope>
    <source>
        <strain evidence="14 15">CT1112</strain>
    </source>
</reference>
<feature type="modified residue" description="4-aspartylphosphate" evidence="10">
    <location>
        <position position="55"/>
    </location>
</feature>
<proteinExistence type="predicted"/>
<dbReference type="GO" id="GO:0043565">
    <property type="term" value="F:sequence-specific DNA binding"/>
    <property type="evidence" value="ECO:0007669"/>
    <property type="project" value="InterPro"/>
</dbReference>
<evidence type="ECO:0000256" key="2">
    <source>
        <dbReference type="ARBA" id="ARBA00018672"/>
    </source>
</evidence>
<gene>
    <name evidence="14" type="ORF">CTER_4128</name>
</gene>
<keyword evidence="8" id="KW-0804">Transcription</keyword>
<evidence type="ECO:0000256" key="6">
    <source>
        <dbReference type="ARBA" id="ARBA00023015"/>
    </source>
</evidence>
<evidence type="ECO:0000256" key="7">
    <source>
        <dbReference type="ARBA" id="ARBA00023125"/>
    </source>
</evidence>
<protein>
    <recommendedName>
        <fullName evidence="2">Stage 0 sporulation protein A homolog</fullName>
    </recommendedName>
</protein>
<feature type="domain" description="Response regulatory" evidence="13">
    <location>
        <begin position="3"/>
        <end position="120"/>
    </location>
</feature>
<evidence type="ECO:0000256" key="10">
    <source>
        <dbReference type="PROSITE-ProRule" id="PRU00169"/>
    </source>
</evidence>
<dbReference type="PANTHER" id="PTHR42713:SF3">
    <property type="entry name" value="TRANSCRIPTIONAL REGULATORY PROTEIN HPTR"/>
    <property type="match status" value="1"/>
</dbReference>
<dbReference type="GO" id="GO:0003700">
    <property type="term" value="F:DNA-binding transcription factor activity"/>
    <property type="evidence" value="ECO:0007669"/>
    <property type="project" value="InterPro"/>
</dbReference>
<evidence type="ECO:0000256" key="3">
    <source>
        <dbReference type="ARBA" id="ARBA00022490"/>
    </source>
</evidence>
<evidence type="ECO:0000259" key="12">
    <source>
        <dbReference type="PROSITE" id="PS01124"/>
    </source>
</evidence>
<comment type="function">
    <text evidence="9">May play the central regulatory role in sporulation. It may be an element of the effector pathway responsible for the activation of sporulation genes in response to nutritional stress. Spo0A may act in concert with spo0H (a sigma factor) to control the expression of some genes that are critical to the sporulation process.</text>
</comment>
<comment type="caution">
    <text evidence="14">The sequence shown here is derived from an EMBL/GenBank/DDBJ whole genome shotgun (WGS) entry which is preliminary data.</text>
</comment>
<dbReference type="Proteomes" id="UP000014155">
    <property type="component" value="Unassembled WGS sequence"/>
</dbReference>
<keyword evidence="15" id="KW-1185">Reference proteome</keyword>
<dbReference type="GO" id="GO:0005737">
    <property type="term" value="C:cytoplasm"/>
    <property type="evidence" value="ECO:0007669"/>
    <property type="project" value="UniProtKB-SubCell"/>
</dbReference>
<evidence type="ECO:0000256" key="9">
    <source>
        <dbReference type="ARBA" id="ARBA00024867"/>
    </source>
</evidence>
<evidence type="ECO:0000313" key="14">
    <source>
        <dbReference type="EMBL" id="EMS70141.1"/>
    </source>
</evidence>
<dbReference type="InterPro" id="IPR011006">
    <property type="entry name" value="CheY-like_superfamily"/>
</dbReference>
<dbReference type="Gene3D" id="3.40.50.2300">
    <property type="match status" value="1"/>
</dbReference>
<dbReference type="AlphaFoldDB" id="S0FIV7"/>
<dbReference type="PROSITE" id="PS00041">
    <property type="entry name" value="HTH_ARAC_FAMILY_1"/>
    <property type="match status" value="1"/>
</dbReference>
<dbReference type="PROSITE" id="PS01124">
    <property type="entry name" value="HTH_ARAC_FAMILY_2"/>
    <property type="match status" value="1"/>
</dbReference>
<dbReference type="eggNOG" id="COG4753">
    <property type="taxonomic scope" value="Bacteria"/>
</dbReference>
<dbReference type="EMBL" id="AORV01000059">
    <property type="protein sequence ID" value="EMS70141.1"/>
    <property type="molecule type" value="Genomic_DNA"/>
</dbReference>
<dbReference type="PANTHER" id="PTHR42713">
    <property type="entry name" value="HISTIDINE KINASE-RELATED"/>
    <property type="match status" value="1"/>
</dbReference>
<evidence type="ECO:0000256" key="5">
    <source>
        <dbReference type="ARBA" id="ARBA00023012"/>
    </source>
</evidence>
<dbReference type="InterPro" id="IPR020449">
    <property type="entry name" value="Tscrpt_reg_AraC-type_HTH"/>
</dbReference>
<dbReference type="SMART" id="SM00342">
    <property type="entry name" value="HTH_ARAC"/>
    <property type="match status" value="1"/>
</dbReference>
<keyword evidence="11" id="KW-0175">Coiled coil</keyword>
<evidence type="ECO:0000259" key="13">
    <source>
        <dbReference type="PROSITE" id="PS50110"/>
    </source>
</evidence>
<dbReference type="InterPro" id="IPR051552">
    <property type="entry name" value="HptR"/>
</dbReference>
<dbReference type="PATRIC" id="fig|1195236.3.peg.4345"/>
<dbReference type="Pfam" id="PF12833">
    <property type="entry name" value="HTH_18"/>
    <property type="match status" value="1"/>
</dbReference>
<dbReference type="RefSeq" id="WP_004628953.1">
    <property type="nucleotide sequence ID" value="NZ_AORV01000059.1"/>
</dbReference>
<evidence type="ECO:0000256" key="11">
    <source>
        <dbReference type="SAM" id="Coils"/>
    </source>
</evidence>